<dbReference type="InterPro" id="IPR007891">
    <property type="entry name" value="CHASE3"/>
</dbReference>
<proteinExistence type="predicted"/>
<reference evidence="11" key="1">
    <citation type="submission" date="2011-03" db="EMBL/GenBank/DDBJ databases">
        <title>Draft genome sequence of Brevundimonas diminuta.</title>
        <authorList>
            <person name="Brown P.J.B."/>
            <person name="Buechlein A."/>
            <person name="Hemmerich C."/>
            <person name="Brun Y.V."/>
        </authorList>
    </citation>
    <scope>NUCLEOTIDE SEQUENCE [LARGE SCALE GENOMIC DNA]</scope>
    <source>
        <strain evidence="11">C19</strain>
    </source>
</reference>
<accession>F4QMT8</accession>
<dbReference type="CDD" id="cd00082">
    <property type="entry name" value="HisKA"/>
    <property type="match status" value="1"/>
</dbReference>
<evidence type="ECO:0000256" key="2">
    <source>
        <dbReference type="ARBA" id="ARBA00012438"/>
    </source>
</evidence>
<evidence type="ECO:0000259" key="7">
    <source>
        <dbReference type="PROSITE" id="PS50109"/>
    </source>
</evidence>
<dbReference type="Gene3D" id="3.30.565.10">
    <property type="entry name" value="Histidine kinase-like ATPase, C-terminal domain"/>
    <property type="match status" value="1"/>
</dbReference>
<dbReference type="GO" id="GO:0000155">
    <property type="term" value="F:phosphorelay sensor kinase activity"/>
    <property type="evidence" value="ECO:0007669"/>
    <property type="project" value="InterPro"/>
</dbReference>
<dbReference type="Pfam" id="PF05227">
    <property type="entry name" value="CHASE3"/>
    <property type="match status" value="1"/>
</dbReference>
<dbReference type="NCBIfam" id="TIGR00229">
    <property type="entry name" value="sensory_box"/>
    <property type="match status" value="1"/>
</dbReference>
<protein>
    <recommendedName>
        <fullName evidence="2">histidine kinase</fullName>
        <ecNumber evidence="2">2.7.13.3</ecNumber>
    </recommendedName>
</protein>
<dbReference type="eggNOG" id="COG4251">
    <property type="taxonomic scope" value="Bacteria"/>
</dbReference>
<dbReference type="SMART" id="SM00086">
    <property type="entry name" value="PAC"/>
    <property type="match status" value="1"/>
</dbReference>
<dbReference type="PROSITE" id="PS50112">
    <property type="entry name" value="PAS"/>
    <property type="match status" value="1"/>
</dbReference>
<dbReference type="InterPro" id="IPR001610">
    <property type="entry name" value="PAC"/>
</dbReference>
<keyword evidence="6" id="KW-1133">Transmembrane helix</keyword>
<evidence type="ECO:0000256" key="4">
    <source>
        <dbReference type="ARBA" id="ARBA00022679"/>
    </source>
</evidence>
<dbReference type="Proteomes" id="UP000006512">
    <property type="component" value="Unassembled WGS sequence"/>
</dbReference>
<dbReference type="InterPro" id="IPR052162">
    <property type="entry name" value="Sensor_kinase/Photoreceptor"/>
</dbReference>
<evidence type="ECO:0000256" key="5">
    <source>
        <dbReference type="ARBA" id="ARBA00022777"/>
    </source>
</evidence>
<keyword evidence="4" id="KW-0808">Transferase</keyword>
<dbReference type="Pfam" id="PF08447">
    <property type="entry name" value="PAS_3"/>
    <property type="match status" value="1"/>
</dbReference>
<keyword evidence="11" id="KW-1185">Reference proteome</keyword>
<dbReference type="InterPro" id="IPR005467">
    <property type="entry name" value="His_kinase_dom"/>
</dbReference>
<dbReference type="PANTHER" id="PTHR43304">
    <property type="entry name" value="PHYTOCHROME-LIKE PROTEIN CPH1"/>
    <property type="match status" value="1"/>
</dbReference>
<dbReference type="EMBL" id="GL883078">
    <property type="protein sequence ID" value="EGF91529.1"/>
    <property type="molecule type" value="Genomic_DNA"/>
</dbReference>
<gene>
    <name evidence="10" type="ORF">ABI_29460</name>
</gene>
<keyword evidence="3" id="KW-0597">Phosphoprotein</keyword>
<evidence type="ECO:0000313" key="11">
    <source>
        <dbReference type="Proteomes" id="UP000006512"/>
    </source>
</evidence>
<dbReference type="SMART" id="SM00387">
    <property type="entry name" value="HATPase_c"/>
    <property type="match status" value="1"/>
</dbReference>
<keyword evidence="6" id="KW-0812">Transmembrane</keyword>
<dbReference type="OrthoDB" id="9808408at2"/>
<evidence type="ECO:0000256" key="1">
    <source>
        <dbReference type="ARBA" id="ARBA00000085"/>
    </source>
</evidence>
<feature type="transmembrane region" description="Helical" evidence="6">
    <location>
        <begin position="12"/>
        <end position="33"/>
    </location>
</feature>
<dbReference type="SUPFAM" id="SSF55874">
    <property type="entry name" value="ATPase domain of HSP90 chaperone/DNA topoisomerase II/histidine kinase"/>
    <property type="match status" value="1"/>
</dbReference>
<dbReference type="InterPro" id="IPR036097">
    <property type="entry name" value="HisK_dim/P_sf"/>
</dbReference>
<dbReference type="Gene3D" id="1.10.287.130">
    <property type="match status" value="1"/>
</dbReference>
<dbReference type="InterPro" id="IPR035965">
    <property type="entry name" value="PAS-like_dom_sf"/>
</dbReference>
<dbReference type="InterPro" id="IPR036890">
    <property type="entry name" value="HATPase_C_sf"/>
</dbReference>
<dbReference type="InterPro" id="IPR003594">
    <property type="entry name" value="HATPase_dom"/>
</dbReference>
<dbReference type="InterPro" id="IPR004358">
    <property type="entry name" value="Sig_transdc_His_kin-like_C"/>
</dbReference>
<feature type="domain" description="PAC" evidence="9">
    <location>
        <begin position="300"/>
        <end position="352"/>
    </location>
</feature>
<evidence type="ECO:0000313" key="10">
    <source>
        <dbReference type="EMBL" id="EGF91529.1"/>
    </source>
</evidence>
<dbReference type="InterPro" id="IPR013655">
    <property type="entry name" value="PAS_fold_3"/>
</dbReference>
<dbReference type="InterPro" id="IPR000700">
    <property type="entry name" value="PAS-assoc_C"/>
</dbReference>
<dbReference type="PRINTS" id="PR00344">
    <property type="entry name" value="BCTRLSENSOR"/>
</dbReference>
<feature type="domain" description="PAS" evidence="8">
    <location>
        <begin position="224"/>
        <end position="296"/>
    </location>
</feature>
<dbReference type="STRING" id="715226.ABI_29460"/>
<dbReference type="Gene3D" id="3.30.450.20">
    <property type="entry name" value="PAS domain"/>
    <property type="match status" value="1"/>
</dbReference>
<dbReference type="PROSITE" id="PS50113">
    <property type="entry name" value="PAC"/>
    <property type="match status" value="1"/>
</dbReference>
<feature type="transmembrane region" description="Helical" evidence="6">
    <location>
        <begin position="185"/>
        <end position="208"/>
    </location>
</feature>
<keyword evidence="6" id="KW-0472">Membrane</keyword>
<evidence type="ECO:0000259" key="9">
    <source>
        <dbReference type="PROSITE" id="PS50113"/>
    </source>
</evidence>
<feature type="domain" description="Histidine kinase" evidence="7">
    <location>
        <begin position="363"/>
        <end position="599"/>
    </location>
</feature>
<keyword evidence="5" id="KW-0418">Kinase</keyword>
<sequence>MRLPWGITVKEVYLAFFAVIAIALCGFIMVIYGQYERVQQSHKYTIYQYENIRQSRMILSDVIDMETGVRGFVLSGQTRFLQPYDRANARLRDEIFALRNQTYYEPTSFAETNAWLEQIEAIQTLLAKQVTRVKSQGRSVISSAEMEEEVQQMDRLRTTVEAAVDKRLIMLRQQVELVDKQRNNFLYILVFGAVLGVGILLAGTVLIIRLESEKEKAEDENRRAESRFLAVMNGVNDGLYELNFVNDSMFMSHEFKAMLGYDDDELEETAETAIALIHPDDVEASLEVRRDYITKKVPFYSNVFRMKHKDGTWRWILSRGIGTWDKFGQIRSLIGTHTDISEQKAREEDLRQLNADMEAFTYITSHDMRSPLVNLKGFSHELAIAVHEVNELLEPKKDQIGAPTWDKLETILKRDVPEALGFIGNAVDRMDTLTTAILDLSRIGKYVYQDEKVNARDVVDTCLGAQSYEISNKGVEVKVGALPELVTDRTALEQIFSNLIDNAVKYLRADEPGKIEITCHETGRDYIFSVRDNGRGIAPEDSDRVFNIFRRARNTGDVRGLGIGMAFVKASLRRMSGAIWFESALNSGTTFFFSLPKKTLEALRPAVENRRTASTRGGRG</sequence>
<evidence type="ECO:0000256" key="6">
    <source>
        <dbReference type="SAM" id="Phobius"/>
    </source>
</evidence>
<dbReference type="CDD" id="cd19410">
    <property type="entry name" value="HK9-like_sensor"/>
    <property type="match status" value="1"/>
</dbReference>
<dbReference type="SUPFAM" id="SSF55785">
    <property type="entry name" value="PYP-like sensor domain (PAS domain)"/>
    <property type="match status" value="1"/>
</dbReference>
<dbReference type="InterPro" id="IPR003661">
    <property type="entry name" value="HisK_dim/P_dom"/>
</dbReference>
<dbReference type="CDD" id="cd00130">
    <property type="entry name" value="PAS"/>
    <property type="match status" value="1"/>
</dbReference>
<comment type="catalytic activity">
    <reaction evidence="1">
        <text>ATP + protein L-histidine = ADP + protein N-phospho-L-histidine.</text>
        <dbReference type="EC" id="2.7.13.3"/>
    </reaction>
</comment>
<dbReference type="eggNOG" id="COG2202">
    <property type="taxonomic scope" value="Bacteria"/>
</dbReference>
<name>F4QMT8_9CAUL</name>
<dbReference type="PROSITE" id="PS50109">
    <property type="entry name" value="HIS_KIN"/>
    <property type="match status" value="1"/>
</dbReference>
<dbReference type="HOGENOM" id="CLU_000445_114_71_5"/>
<dbReference type="SUPFAM" id="SSF47384">
    <property type="entry name" value="Homodimeric domain of signal transducing histidine kinase"/>
    <property type="match status" value="1"/>
</dbReference>
<dbReference type="AlphaFoldDB" id="F4QMT8"/>
<dbReference type="EC" id="2.7.13.3" evidence="2"/>
<dbReference type="PANTHER" id="PTHR43304:SF1">
    <property type="entry name" value="PAC DOMAIN-CONTAINING PROTEIN"/>
    <property type="match status" value="1"/>
</dbReference>
<evidence type="ECO:0000256" key="3">
    <source>
        <dbReference type="ARBA" id="ARBA00022553"/>
    </source>
</evidence>
<evidence type="ECO:0000259" key="8">
    <source>
        <dbReference type="PROSITE" id="PS50112"/>
    </source>
</evidence>
<dbReference type="RefSeq" id="WP_006273731.1">
    <property type="nucleotide sequence ID" value="NZ_GL883078.1"/>
</dbReference>
<organism evidence="10 11">
    <name type="scientific">Asticcacaulis biprosthecium C19</name>
    <dbReference type="NCBI Taxonomy" id="715226"/>
    <lineage>
        <taxon>Bacteria</taxon>
        <taxon>Pseudomonadati</taxon>
        <taxon>Pseudomonadota</taxon>
        <taxon>Alphaproteobacteria</taxon>
        <taxon>Caulobacterales</taxon>
        <taxon>Caulobacteraceae</taxon>
        <taxon>Asticcacaulis</taxon>
    </lineage>
</organism>
<dbReference type="InterPro" id="IPR000014">
    <property type="entry name" value="PAS"/>
</dbReference>
<dbReference type="Pfam" id="PF02518">
    <property type="entry name" value="HATPase_c"/>
    <property type="match status" value="1"/>
</dbReference>